<feature type="compositionally biased region" description="Polar residues" evidence="1">
    <location>
        <begin position="57"/>
        <end position="71"/>
    </location>
</feature>
<dbReference type="EMBL" id="LSZF01000026">
    <property type="protein sequence ID" value="OWM34636.1"/>
    <property type="molecule type" value="Genomic_DNA"/>
</dbReference>
<dbReference type="AlphaFoldDB" id="A0A854NG64"/>
<protein>
    <submittedName>
        <fullName evidence="2">Uncharacterized protein</fullName>
    </submittedName>
</protein>
<accession>A0A854NG64</accession>
<gene>
    <name evidence="2" type="ORF">AY602_08135</name>
</gene>
<evidence type="ECO:0000313" key="2">
    <source>
        <dbReference type="EMBL" id="OWM34636.1"/>
    </source>
</evidence>
<name>A0A854NG64_CORDP</name>
<feature type="region of interest" description="Disordered" evidence="1">
    <location>
        <begin position="56"/>
        <end position="78"/>
    </location>
</feature>
<proteinExistence type="predicted"/>
<sequence length="78" mass="8646">MCGGGALRCEIGSDLPACIRLLELENTKTQGRHFGAKIASCGFCIREFEEAKMCAETTATEQPQRIQTPENKNNRRSQ</sequence>
<evidence type="ECO:0000256" key="1">
    <source>
        <dbReference type="SAM" id="MobiDB-lite"/>
    </source>
</evidence>
<dbReference type="Proteomes" id="UP000197692">
    <property type="component" value="Unassembled WGS sequence"/>
</dbReference>
<comment type="caution">
    <text evidence="2">The sequence shown here is derived from an EMBL/GenBank/DDBJ whole genome shotgun (WGS) entry which is preliminary data.</text>
</comment>
<reference evidence="3" key="1">
    <citation type="submission" date="2016-02" db="EMBL/GenBank/DDBJ databases">
        <title>Genomic analyses of a collection of pathogenic Corynebacterium diphtheriae.</title>
        <authorList>
            <person name="Sangal V."/>
            <person name="Titov L."/>
        </authorList>
    </citation>
    <scope>NUCLEOTIDE SEQUENCE [LARGE SCALE GENOMIC DNA]</scope>
    <source>
        <strain evidence="3">1438</strain>
    </source>
</reference>
<organism evidence="2 3">
    <name type="scientific">Corynebacterium diphtheriae bv. mitis</name>
    <dbReference type="NCBI Taxonomy" id="1806053"/>
    <lineage>
        <taxon>Bacteria</taxon>
        <taxon>Bacillati</taxon>
        <taxon>Actinomycetota</taxon>
        <taxon>Actinomycetes</taxon>
        <taxon>Mycobacteriales</taxon>
        <taxon>Corynebacteriaceae</taxon>
        <taxon>Corynebacterium</taxon>
    </lineage>
</organism>
<evidence type="ECO:0000313" key="3">
    <source>
        <dbReference type="Proteomes" id="UP000197692"/>
    </source>
</evidence>